<reference evidence="11" key="1">
    <citation type="submission" date="2025-08" db="UniProtKB">
        <authorList>
            <consortium name="RefSeq"/>
        </authorList>
    </citation>
    <scope>IDENTIFICATION</scope>
    <source>
        <tissue evidence="11">Whole Larva</tissue>
    </source>
</reference>
<evidence type="ECO:0000256" key="6">
    <source>
        <dbReference type="ARBA" id="ARBA00041108"/>
    </source>
</evidence>
<evidence type="ECO:0000259" key="9">
    <source>
        <dbReference type="PROSITE" id="PS51914"/>
    </source>
</evidence>
<dbReference type="PROSITE" id="PS51914">
    <property type="entry name" value="MRH"/>
    <property type="match status" value="2"/>
</dbReference>
<feature type="signal peptide" evidence="8">
    <location>
        <begin position="1"/>
        <end position="17"/>
    </location>
</feature>
<dbReference type="InterPro" id="IPR045149">
    <property type="entry name" value="OS-9-like"/>
</dbReference>
<dbReference type="InterPro" id="IPR009011">
    <property type="entry name" value="Man6P_isomerase_rcpt-bd_dom_sf"/>
</dbReference>
<protein>
    <recommendedName>
        <fullName evidence="6">Endoplasmic reticulum lectin 1</fullName>
    </recommendedName>
    <alternativeName>
        <fullName evidence="7">ER lectin</fullName>
    </alternativeName>
</protein>
<dbReference type="PANTHER" id="PTHR15414">
    <property type="entry name" value="OS-9-RELATED"/>
    <property type="match status" value="1"/>
</dbReference>
<evidence type="ECO:0000313" key="10">
    <source>
        <dbReference type="Proteomes" id="UP000695000"/>
    </source>
</evidence>
<dbReference type="Proteomes" id="UP000695000">
    <property type="component" value="Unplaced"/>
</dbReference>
<dbReference type="PANTHER" id="PTHR15414:SF0">
    <property type="entry name" value="ENDOPLASMIC RETICULUM LECTIN 1"/>
    <property type="match status" value="1"/>
</dbReference>
<evidence type="ECO:0000256" key="3">
    <source>
        <dbReference type="ARBA" id="ARBA00022824"/>
    </source>
</evidence>
<name>A0ABM1MRV4_NICVS</name>
<evidence type="ECO:0000256" key="5">
    <source>
        <dbReference type="ARBA" id="ARBA00037585"/>
    </source>
</evidence>
<keyword evidence="3" id="KW-0256">Endoplasmic reticulum</keyword>
<sequence length="455" mass="52352">MDLKLFVLVISVYTCNGIDLKGLDDSILYNIEFPGAIADAEKFEGDRLVVQSSHNEMYECVLPYVKDKEDTGNEQYKGPNAYQLLSDLFLPYWPCVYRLDTYWTYEFCHGRHIRQYHEDREGKTVKVQEYTLGKIDEAALERYAEEAEKQNTISPPTKKIDGNNLRYFEIVMDNGTLCDLNENKPRQTTVLYACYPYGKNDIYSLKETSTCQYEIIILTPLLCSHRKYKPTKTSQNFVNCLPFNNAPKKPYNLAKMQHEGKKLKNGANVDIRIEFMPVISNEKEEESKVFETSSPAEMSPVKSFLRGDTCLNGGSGWWRYEFCYGKSVTQYHTQEDGNKISINLGIFNKENHIEWLQKNPHKRPKALSARNQLSHFYSEGSVCDKTGKARQTEVKLKCLENASIHTVSLYLLEPKYCEYILGVESPLICDILKQVDVDGLVKEEPENNAKTVIKV</sequence>
<dbReference type="RefSeq" id="XP_017777304.1">
    <property type="nucleotide sequence ID" value="XM_017921815.1"/>
</dbReference>
<feature type="chain" id="PRO_5047001891" description="Endoplasmic reticulum lectin 1" evidence="8">
    <location>
        <begin position="18"/>
        <end position="455"/>
    </location>
</feature>
<evidence type="ECO:0000256" key="8">
    <source>
        <dbReference type="SAM" id="SignalP"/>
    </source>
</evidence>
<comment type="function">
    <text evidence="5">Probable lectin that binds selectively to improperly folded lumenal proteins. May function in endoplasmic reticulum quality control and endoplasmic reticulum-associated degradation (ERAD) of both non-glycosylated proteins and glycoproteins.</text>
</comment>
<gene>
    <name evidence="11" type="primary">LOC108563204</name>
</gene>
<dbReference type="Pfam" id="PF07915">
    <property type="entry name" value="PRKCSH"/>
    <property type="match status" value="2"/>
</dbReference>
<evidence type="ECO:0000256" key="1">
    <source>
        <dbReference type="ARBA" id="ARBA00004240"/>
    </source>
</evidence>
<dbReference type="GeneID" id="108563204"/>
<dbReference type="Gene3D" id="2.70.130.10">
    <property type="entry name" value="Mannose-6-phosphate receptor binding domain"/>
    <property type="match status" value="2"/>
</dbReference>
<evidence type="ECO:0000256" key="2">
    <source>
        <dbReference type="ARBA" id="ARBA00022729"/>
    </source>
</evidence>
<evidence type="ECO:0000256" key="7">
    <source>
        <dbReference type="ARBA" id="ARBA00041661"/>
    </source>
</evidence>
<dbReference type="InterPro" id="IPR012913">
    <property type="entry name" value="OS9-like_dom"/>
</dbReference>
<keyword evidence="10" id="KW-1185">Reference proteome</keyword>
<proteinExistence type="predicted"/>
<comment type="subcellular location">
    <subcellularLocation>
        <location evidence="1">Endoplasmic reticulum</location>
    </subcellularLocation>
</comment>
<organism evidence="10 11">
    <name type="scientific">Nicrophorus vespilloides</name>
    <name type="common">Boreal carrion beetle</name>
    <dbReference type="NCBI Taxonomy" id="110193"/>
    <lineage>
        <taxon>Eukaryota</taxon>
        <taxon>Metazoa</taxon>
        <taxon>Ecdysozoa</taxon>
        <taxon>Arthropoda</taxon>
        <taxon>Hexapoda</taxon>
        <taxon>Insecta</taxon>
        <taxon>Pterygota</taxon>
        <taxon>Neoptera</taxon>
        <taxon>Endopterygota</taxon>
        <taxon>Coleoptera</taxon>
        <taxon>Polyphaga</taxon>
        <taxon>Staphyliniformia</taxon>
        <taxon>Silphidae</taxon>
        <taxon>Nicrophorinae</taxon>
        <taxon>Nicrophorus</taxon>
    </lineage>
</organism>
<feature type="domain" description="MRH" evidence="9">
    <location>
        <begin position="93"/>
        <end position="225"/>
    </location>
</feature>
<evidence type="ECO:0000256" key="4">
    <source>
        <dbReference type="ARBA" id="ARBA00023157"/>
    </source>
</evidence>
<feature type="domain" description="MRH" evidence="9">
    <location>
        <begin position="308"/>
        <end position="431"/>
    </location>
</feature>
<keyword evidence="4" id="KW-1015">Disulfide bond</keyword>
<dbReference type="SUPFAM" id="SSF50911">
    <property type="entry name" value="Mannose 6-phosphate receptor domain"/>
    <property type="match status" value="2"/>
</dbReference>
<evidence type="ECO:0000313" key="11">
    <source>
        <dbReference type="RefSeq" id="XP_017777304.1"/>
    </source>
</evidence>
<keyword evidence="2 8" id="KW-0732">Signal</keyword>
<accession>A0ABM1MRV4</accession>
<dbReference type="InterPro" id="IPR044865">
    <property type="entry name" value="MRH_dom"/>
</dbReference>